<comment type="similarity">
    <text evidence="3">In the N-terminal section; belongs to the phytochrome family.</text>
</comment>
<dbReference type="PRINTS" id="PR00344">
    <property type="entry name" value="BCTRLSENSOR"/>
</dbReference>
<dbReference type="InterPro" id="IPR001789">
    <property type="entry name" value="Sig_transdc_resp-reg_receiver"/>
</dbReference>
<dbReference type="InterPro" id="IPR000700">
    <property type="entry name" value="PAS-assoc_C"/>
</dbReference>
<feature type="domain" description="PAC" evidence="14">
    <location>
        <begin position="249"/>
        <end position="304"/>
    </location>
</feature>
<comment type="catalytic activity">
    <reaction evidence="1">
        <text>ATP + protein L-histidine = ADP + protein N-phospho-L-histidine.</text>
        <dbReference type="EC" id="2.7.13.3"/>
    </reaction>
</comment>
<dbReference type="Gene3D" id="3.30.565.10">
    <property type="entry name" value="Histidine kinase-like ATPase, C-terminal domain"/>
    <property type="match status" value="1"/>
</dbReference>
<dbReference type="SUPFAM" id="SSF55785">
    <property type="entry name" value="PYP-like sensor domain (PAS domain)"/>
    <property type="match status" value="3"/>
</dbReference>
<dbReference type="GO" id="GO:0005886">
    <property type="term" value="C:plasma membrane"/>
    <property type="evidence" value="ECO:0007669"/>
    <property type="project" value="UniProtKB-SubCell"/>
</dbReference>
<dbReference type="FunFam" id="1.10.287.130:FF:000001">
    <property type="entry name" value="Two-component sensor histidine kinase"/>
    <property type="match status" value="1"/>
</dbReference>
<evidence type="ECO:0000256" key="4">
    <source>
        <dbReference type="ARBA" id="ARBA00012438"/>
    </source>
</evidence>
<dbReference type="Gene3D" id="1.10.287.130">
    <property type="match status" value="1"/>
</dbReference>
<feature type="domain" description="Histidine kinase" evidence="12">
    <location>
        <begin position="615"/>
        <end position="833"/>
    </location>
</feature>
<dbReference type="PROSITE" id="PS50046">
    <property type="entry name" value="PHYTOCHROME_2"/>
    <property type="match status" value="1"/>
</dbReference>
<keyword evidence="5 10" id="KW-0597">Phosphoprotein</keyword>
<dbReference type="AlphaFoldDB" id="A0A6I3XLC9"/>
<dbReference type="Pfam" id="PF08448">
    <property type="entry name" value="PAS_4"/>
    <property type="match status" value="3"/>
</dbReference>
<dbReference type="InterPro" id="IPR005467">
    <property type="entry name" value="His_kinase_dom"/>
</dbReference>
<dbReference type="InterPro" id="IPR036097">
    <property type="entry name" value="HisK_dim/P_sf"/>
</dbReference>
<dbReference type="OrthoDB" id="9808408at2"/>
<dbReference type="SMART" id="SM00091">
    <property type="entry name" value="PAS"/>
    <property type="match status" value="3"/>
</dbReference>
<dbReference type="InterPro" id="IPR003018">
    <property type="entry name" value="GAF"/>
</dbReference>
<dbReference type="InterPro" id="IPR004358">
    <property type="entry name" value="Sig_transdc_His_kin-like_C"/>
</dbReference>
<dbReference type="GO" id="GO:0009927">
    <property type="term" value="F:histidine phosphotransfer kinase activity"/>
    <property type="evidence" value="ECO:0007669"/>
    <property type="project" value="TreeGrafter"/>
</dbReference>
<feature type="domain" description="Response regulatory" evidence="13">
    <location>
        <begin position="856"/>
        <end position="972"/>
    </location>
</feature>
<dbReference type="EC" id="2.7.13.3" evidence="4"/>
<dbReference type="EMBL" id="WNWM01000002">
    <property type="protein sequence ID" value="MUI15340.1"/>
    <property type="molecule type" value="Genomic_DNA"/>
</dbReference>
<evidence type="ECO:0000313" key="15">
    <source>
        <dbReference type="EMBL" id="MUI15340.1"/>
    </source>
</evidence>
<dbReference type="GO" id="GO:0000155">
    <property type="term" value="F:phosphorelay sensor kinase activity"/>
    <property type="evidence" value="ECO:0007669"/>
    <property type="project" value="InterPro"/>
</dbReference>
<dbReference type="InterPro" id="IPR011006">
    <property type="entry name" value="CheY-like_superfamily"/>
</dbReference>
<dbReference type="SMART" id="SM00388">
    <property type="entry name" value="HisKA"/>
    <property type="match status" value="1"/>
</dbReference>
<dbReference type="Gene3D" id="3.30.450.20">
    <property type="entry name" value="PAS domain"/>
    <property type="match status" value="3"/>
</dbReference>
<dbReference type="InterPro" id="IPR035965">
    <property type="entry name" value="PAS-like_dom_sf"/>
</dbReference>
<evidence type="ECO:0000256" key="1">
    <source>
        <dbReference type="ARBA" id="ARBA00000085"/>
    </source>
</evidence>
<evidence type="ECO:0000259" key="14">
    <source>
        <dbReference type="PROSITE" id="PS50113"/>
    </source>
</evidence>
<comment type="caution">
    <text evidence="15">The sequence shown here is derived from an EMBL/GenBank/DDBJ whole genome shotgun (WGS) entry which is preliminary data.</text>
</comment>
<dbReference type="InterPro" id="IPR003661">
    <property type="entry name" value="HisK_dim/P_dom"/>
</dbReference>
<dbReference type="PROSITE" id="PS50113">
    <property type="entry name" value="PAC"/>
    <property type="match status" value="1"/>
</dbReference>
<dbReference type="CDD" id="cd17580">
    <property type="entry name" value="REC_2_DhkD-like"/>
    <property type="match status" value="1"/>
</dbReference>
<dbReference type="Pfam" id="PF02518">
    <property type="entry name" value="HATPase_c"/>
    <property type="match status" value="1"/>
</dbReference>
<dbReference type="CDD" id="cd00075">
    <property type="entry name" value="HATPase"/>
    <property type="match status" value="1"/>
</dbReference>
<dbReference type="CDD" id="cd00082">
    <property type="entry name" value="HisKA"/>
    <property type="match status" value="1"/>
</dbReference>
<evidence type="ECO:0000259" key="12">
    <source>
        <dbReference type="PROSITE" id="PS50109"/>
    </source>
</evidence>
<dbReference type="SUPFAM" id="SSF55874">
    <property type="entry name" value="ATPase domain of HSP90 chaperone/DNA topoisomerase II/histidine kinase"/>
    <property type="match status" value="1"/>
</dbReference>
<feature type="domain" description="Phytochrome chromophore attachment site" evidence="11">
    <location>
        <begin position="416"/>
        <end position="467"/>
    </location>
</feature>
<keyword evidence="8" id="KW-0902">Two-component regulatory system</keyword>
<protein>
    <recommendedName>
        <fullName evidence="4">histidine kinase</fullName>
        <ecNumber evidence="4">2.7.13.3</ecNumber>
    </recommendedName>
</protein>
<dbReference type="NCBIfam" id="TIGR00229">
    <property type="entry name" value="sensory_box"/>
    <property type="match status" value="3"/>
</dbReference>
<accession>A0A6I3XLC9</accession>
<dbReference type="Proteomes" id="UP000431684">
    <property type="component" value="Unassembled WGS sequence"/>
</dbReference>
<reference evidence="15 16" key="1">
    <citation type="submission" date="2019-11" db="EMBL/GenBank/DDBJ databases">
        <title>Draft Genome Sequences of Six Type Strains of the Genus Massilia.</title>
        <authorList>
            <person name="Miess H."/>
            <person name="Frediansyah A."/>
            <person name="Goeker M."/>
            <person name="Gross H."/>
        </authorList>
    </citation>
    <scope>NUCLEOTIDE SEQUENCE [LARGE SCALE GENOMIC DNA]</scope>
    <source>
        <strain evidence="15 16">DSM 17513</strain>
    </source>
</reference>
<dbReference type="SUPFAM" id="SSF47384">
    <property type="entry name" value="Homodimeric domain of signal transducing histidine kinase"/>
    <property type="match status" value="1"/>
</dbReference>
<dbReference type="SMART" id="SM00065">
    <property type="entry name" value="GAF"/>
    <property type="match status" value="1"/>
</dbReference>
<dbReference type="InterPro" id="IPR003594">
    <property type="entry name" value="HATPase_dom"/>
</dbReference>
<evidence type="ECO:0000256" key="7">
    <source>
        <dbReference type="ARBA" id="ARBA00022777"/>
    </source>
</evidence>
<dbReference type="SUPFAM" id="SSF52172">
    <property type="entry name" value="CheY-like"/>
    <property type="match status" value="1"/>
</dbReference>
<keyword evidence="7" id="KW-0418">Kinase</keyword>
<dbReference type="FunFam" id="3.30.565.10:FF:000006">
    <property type="entry name" value="Sensor histidine kinase WalK"/>
    <property type="match status" value="1"/>
</dbReference>
<dbReference type="PANTHER" id="PTHR43047:SF72">
    <property type="entry name" value="OSMOSENSING HISTIDINE PROTEIN KINASE SLN1"/>
    <property type="match status" value="1"/>
</dbReference>
<evidence type="ECO:0000256" key="10">
    <source>
        <dbReference type="PROSITE-ProRule" id="PRU00169"/>
    </source>
</evidence>
<name>A0A6I3XLC9_9BURK</name>
<evidence type="ECO:0000259" key="11">
    <source>
        <dbReference type="PROSITE" id="PS50046"/>
    </source>
</evidence>
<dbReference type="PANTHER" id="PTHR43047">
    <property type="entry name" value="TWO-COMPONENT HISTIDINE PROTEIN KINASE"/>
    <property type="match status" value="1"/>
</dbReference>
<evidence type="ECO:0000256" key="8">
    <source>
        <dbReference type="ARBA" id="ARBA00023012"/>
    </source>
</evidence>
<evidence type="ECO:0000256" key="5">
    <source>
        <dbReference type="ARBA" id="ARBA00022553"/>
    </source>
</evidence>
<dbReference type="Pfam" id="PF01590">
    <property type="entry name" value="GAF"/>
    <property type="match status" value="1"/>
</dbReference>
<proteinExistence type="inferred from homology"/>
<sequence length="972" mass="107050">MTKKPDFSALFTASPYPYLLIDTGFVIIGANPAYLHATGRTADDLVGRHVFDAFPANPADPDSTNLDEVRLSIERAIATQKPHTSALLRYAVPSETAEGGFEDRYWSAIHTPVFDAAGAVVFVAQNAIDVTDLYRFDTATKKYYLKQDANAVPDVPHMNRPQMHEAMTRILSAERGQLQTLFDQAPGFIAVLTGPEHVFEMANDAYYQLVGYRDILGKPALQALPELAAQGFNELLRNTYQTGIPLVLRERKIVLQRQPGAPLEDRYVDLLYQPIRDHDGRVTGIFAQGNDVTVAHEASRALSEKIGQLEEARSSQAFQLELADRIRQLDTPDAITAAACELLGRKLEVSRVLYAEVDDGMGTVYVRRDWTAEGFASLVGQTMTMDDFGPEMIAVLRSGKPVVNDDVGLDRRTAHHARAYAAIGVRADLLVPLVKADRLHAVLTVHSAMPRVWQDKELQLAQELAERTRSTVEAAQAQAALRAERDQSQYIFDSMTEGFAVLDRHWTILRMNAEGLRLTHRAPADVIGRNHWDVFPDLKDTETETIYRRVMATGRAEIVELAYALPDGARAWMEIRTYGSADGGIAFFFRDVTERRLAQEQLTTADRRKDEFLAMLAHELRNPLAPIGAAAELLQLAKLDGARVRRTSQIIGRQVDHMTHLINDLLDVSRVTRGLVTLDKAPHDIRHVVAEAVEQVTPLMQARRHQLALHLPPETTMVDGDRKRLVQVIANILNNAAKYTNEGGHIVLRTDVRGAHVQVEVTDDGVGMSPDLVGHAFELFAQAERTPDRSAGGLGLGLALVRSLVELHGGTVTCRSEGAECGSTFTVCLPRLQMPDTPDDLPGGEPVGEPAARPLRILVVDDNADAAMMLAMVLETAGHRVAVEHSARQALVRARAERPEVCLLDIGLPGMDGTELARALRAMPETAGALLVAVTGYGQESDRRRTLAAGFDRHFVKPLDVKTLLSLLAQPR</sequence>
<dbReference type="Gene3D" id="3.40.50.2300">
    <property type="match status" value="1"/>
</dbReference>
<evidence type="ECO:0000256" key="2">
    <source>
        <dbReference type="ARBA" id="ARBA00004429"/>
    </source>
</evidence>
<dbReference type="PROSITE" id="PS50109">
    <property type="entry name" value="HIS_KIN"/>
    <property type="match status" value="1"/>
</dbReference>
<evidence type="ECO:0000256" key="6">
    <source>
        <dbReference type="ARBA" id="ARBA00022679"/>
    </source>
</evidence>
<evidence type="ECO:0000256" key="3">
    <source>
        <dbReference type="ARBA" id="ARBA00006402"/>
    </source>
</evidence>
<keyword evidence="9" id="KW-0472">Membrane</keyword>
<comment type="subcellular location">
    <subcellularLocation>
        <location evidence="2">Cell inner membrane</location>
        <topology evidence="2">Multi-pass membrane protein</topology>
    </subcellularLocation>
</comment>
<dbReference type="CDD" id="cd00130">
    <property type="entry name" value="PAS"/>
    <property type="match status" value="1"/>
</dbReference>
<dbReference type="Pfam" id="PF00072">
    <property type="entry name" value="Response_reg"/>
    <property type="match status" value="1"/>
</dbReference>
<dbReference type="Gene3D" id="3.30.450.40">
    <property type="match status" value="1"/>
</dbReference>
<evidence type="ECO:0000256" key="9">
    <source>
        <dbReference type="ARBA" id="ARBA00023136"/>
    </source>
</evidence>
<dbReference type="SMART" id="SM00387">
    <property type="entry name" value="HATPase_c"/>
    <property type="match status" value="1"/>
</dbReference>
<evidence type="ECO:0000259" key="13">
    <source>
        <dbReference type="PROSITE" id="PS50110"/>
    </source>
</evidence>
<dbReference type="InterPro" id="IPR013656">
    <property type="entry name" value="PAS_4"/>
</dbReference>
<dbReference type="RefSeq" id="WP_155711043.1">
    <property type="nucleotide sequence ID" value="NZ_BMWU01000004.1"/>
</dbReference>
<dbReference type="Pfam" id="PF00512">
    <property type="entry name" value="HisKA"/>
    <property type="match status" value="1"/>
</dbReference>
<dbReference type="SMART" id="SM00448">
    <property type="entry name" value="REC"/>
    <property type="match status" value="1"/>
</dbReference>
<evidence type="ECO:0000313" key="16">
    <source>
        <dbReference type="Proteomes" id="UP000431684"/>
    </source>
</evidence>
<dbReference type="PROSITE" id="PS50110">
    <property type="entry name" value="RESPONSE_REGULATORY"/>
    <property type="match status" value="1"/>
</dbReference>
<keyword evidence="6" id="KW-0808">Transferase</keyword>
<dbReference type="InterPro" id="IPR000014">
    <property type="entry name" value="PAS"/>
</dbReference>
<organism evidence="15 16">
    <name type="scientific">Pseudoduganella dura</name>
    <dbReference type="NCBI Taxonomy" id="321982"/>
    <lineage>
        <taxon>Bacteria</taxon>
        <taxon>Pseudomonadati</taxon>
        <taxon>Pseudomonadota</taxon>
        <taxon>Betaproteobacteria</taxon>
        <taxon>Burkholderiales</taxon>
        <taxon>Oxalobacteraceae</taxon>
        <taxon>Telluria group</taxon>
        <taxon>Pseudoduganella</taxon>
    </lineage>
</organism>
<dbReference type="InterPro" id="IPR036890">
    <property type="entry name" value="HATPase_C_sf"/>
</dbReference>
<keyword evidence="16" id="KW-1185">Reference proteome</keyword>
<dbReference type="SUPFAM" id="SSF55781">
    <property type="entry name" value="GAF domain-like"/>
    <property type="match status" value="1"/>
</dbReference>
<dbReference type="InterPro" id="IPR016132">
    <property type="entry name" value="Phyto_chromo_attachment"/>
</dbReference>
<feature type="modified residue" description="4-aspartylphosphate" evidence="10">
    <location>
        <position position="905"/>
    </location>
</feature>
<gene>
    <name evidence="15" type="ORF">GJV26_23195</name>
</gene>
<dbReference type="InterPro" id="IPR029016">
    <property type="entry name" value="GAF-like_dom_sf"/>
</dbReference>